<dbReference type="RefSeq" id="WP_106102676.1">
    <property type="nucleotide sequence ID" value="NZ_PVRR01000012.1"/>
</dbReference>
<evidence type="ECO:0000313" key="2">
    <source>
        <dbReference type="EMBL" id="PRT36932.1"/>
    </source>
</evidence>
<evidence type="ECO:0000256" key="1">
    <source>
        <dbReference type="SAM" id="MobiDB-lite"/>
    </source>
</evidence>
<feature type="compositionally biased region" description="Low complexity" evidence="1">
    <location>
        <begin position="636"/>
        <end position="646"/>
    </location>
</feature>
<organism evidence="2 3">
    <name type="scientific">Bacillus wiedmannii</name>
    <dbReference type="NCBI Taxonomy" id="1890302"/>
    <lineage>
        <taxon>Bacteria</taxon>
        <taxon>Bacillati</taxon>
        <taxon>Bacillota</taxon>
        <taxon>Bacilli</taxon>
        <taxon>Bacillales</taxon>
        <taxon>Bacillaceae</taxon>
        <taxon>Bacillus</taxon>
        <taxon>Bacillus cereus group</taxon>
    </lineage>
</organism>
<feature type="region of interest" description="Disordered" evidence="1">
    <location>
        <begin position="626"/>
        <end position="650"/>
    </location>
</feature>
<keyword evidence="3" id="KW-1185">Reference proteome</keyword>
<reference evidence="2 3" key="1">
    <citation type="submission" date="2018-03" db="EMBL/GenBank/DDBJ databases">
        <title>Genotypic and phenotypic analysis of antagonistic Bacillus spp. isolated from rhizosphere soil of plants in Tibet.</title>
        <authorList>
            <person name="Borriss R."/>
            <person name="Lasch P."/>
            <person name="Wu L."/>
            <person name="Wu H."/>
            <person name="Gao X."/>
        </authorList>
    </citation>
    <scope>NUCLEOTIDE SEQUENCE [LARGE SCALE GENOMIC DNA]</scope>
    <source>
        <strain evidence="2 3">NMSW16</strain>
    </source>
</reference>
<proteinExistence type="predicted"/>
<sequence>MKALREQVKQICARLAPHGWGDLFWKHNLDITSSNLEEELQKELDIDRTIKGFEDFSLEGKRGIESGQPARSLLYHALASPNVTIGVDGSELGVFPTLAELEIIENYVFGINPPRLSDIKFRLEEGETLAVVVFACEYRPASETVHQKHADLCFSRTGVARVGTAEPMYVPKNRGFFSDDEGDDYAFRVLPSKYSAYIAVKRQGNKDEFGPMRFKKEDETADNIVKKTSDNKRWFWVPLHKIFSGLECLRDDNGEPINLEVNLQALHINEKIRRIHQVLHEAGYNTGSTESDINNSPFVFYEGIAEWSNNPEFGSNLLMPIPHSSFIEPAIYKEKPLTFIVPKIGKQCDKEERDKGLHICNFSSSLEIRYYESDGTPKRRPAPEYVHVRHRILEDGTPENLNDIKKQNIVRDIINHGNYKALHYVDYTGDGWIEVECPQLKKLEGLSQKNYAAYSIVAGPDFFPNCDQRELMDWYEKEIPDNIQNVMVIENGEEKGKRSGLWESDPLTLSDDRIPANVNLIRKFDEDDNTITAIFDEDDDTITAIVSQLYLDEIKHTNSSVPTSIRHSFLPDAASGVYAPGWDISYDETQDGKPFLAAYGLGSPFPEDAKLCAALSTFWPAVAPDSARSYEPNRDTSTSTSTSTSTYESQWPTVAPLTDREIGQEGILPWDGVSGPDTIIMNGEETIEYTSIDYVDYVDTALQNKFTLSLTKLINVEEYKDRVLAMAYVYMALGLSLKDSKGIDEKRMWNVLSFREVSFSDEELLIAQKQAKKSSFGKITDRKNVYRFELFQHTQTDKKHPCADKATDFSKYQIKISNKTICFVNDTNILIKHENSNWQSKVIKDWEISDV</sequence>
<dbReference type="Proteomes" id="UP000239236">
    <property type="component" value="Unassembled WGS sequence"/>
</dbReference>
<name>A0ABX5DLC0_9BACI</name>
<dbReference type="EMBL" id="PVRR01000012">
    <property type="protein sequence ID" value="PRT36932.1"/>
    <property type="molecule type" value="Genomic_DNA"/>
</dbReference>
<gene>
    <name evidence="2" type="ORF">C6357_27545</name>
</gene>
<comment type="caution">
    <text evidence="2">The sequence shown here is derived from an EMBL/GenBank/DDBJ whole genome shotgun (WGS) entry which is preliminary data.</text>
</comment>
<protein>
    <submittedName>
        <fullName evidence="2">Uncharacterized protein</fullName>
    </submittedName>
</protein>
<accession>A0ABX5DLC0</accession>
<evidence type="ECO:0000313" key="3">
    <source>
        <dbReference type="Proteomes" id="UP000239236"/>
    </source>
</evidence>